<accession>A0A9D8KGV2</accession>
<evidence type="ECO:0000313" key="5">
    <source>
        <dbReference type="Proteomes" id="UP000809273"/>
    </source>
</evidence>
<dbReference type="PANTHER" id="PTHR13939">
    <property type="entry name" value="NICOTINAMIDE-NUCLEOTIDE AMIDOHYDROLASE PNCC"/>
    <property type="match status" value="1"/>
</dbReference>
<dbReference type="InterPro" id="IPR036425">
    <property type="entry name" value="MoaB/Mog-like_dom_sf"/>
</dbReference>
<dbReference type="InterPro" id="IPR041424">
    <property type="entry name" value="CinA_KH"/>
</dbReference>
<dbReference type="Gene3D" id="3.90.950.20">
    <property type="entry name" value="CinA-like"/>
    <property type="match status" value="1"/>
</dbReference>
<reference evidence="4" key="1">
    <citation type="journal article" date="2021" name="Environ. Microbiol.">
        <title>Genomic characterization of three novel Desulfobacterota classes expand the metabolic and phylogenetic diversity of the phylum.</title>
        <authorList>
            <person name="Murphy C.L."/>
            <person name="Biggerstaff J."/>
            <person name="Eichhorn A."/>
            <person name="Ewing E."/>
            <person name="Shahan R."/>
            <person name="Soriano D."/>
            <person name="Stewart S."/>
            <person name="VanMol K."/>
            <person name="Walker R."/>
            <person name="Walters P."/>
            <person name="Elshahed M.S."/>
            <person name="Youssef N.H."/>
        </authorList>
    </citation>
    <scope>NUCLEOTIDE SEQUENCE</scope>
    <source>
        <strain evidence="4">Zod_Metabat.24</strain>
    </source>
</reference>
<dbReference type="Gene3D" id="3.30.70.2860">
    <property type="match status" value="1"/>
</dbReference>
<organism evidence="4 5">
    <name type="scientific">Candidatus Zymogenus saltonus</name>
    <dbReference type="NCBI Taxonomy" id="2844893"/>
    <lineage>
        <taxon>Bacteria</taxon>
        <taxon>Deltaproteobacteria</taxon>
        <taxon>Candidatus Zymogenia</taxon>
        <taxon>Candidatus Zymogeniales</taxon>
        <taxon>Candidatus Zymogenaceae</taxon>
        <taxon>Candidatus Zymogenus</taxon>
    </lineage>
</organism>
<reference evidence="4" key="2">
    <citation type="submission" date="2021-01" db="EMBL/GenBank/DDBJ databases">
        <authorList>
            <person name="Hahn C.R."/>
            <person name="Youssef N.H."/>
            <person name="Elshahed M."/>
        </authorList>
    </citation>
    <scope>NUCLEOTIDE SEQUENCE</scope>
    <source>
        <strain evidence="4">Zod_Metabat.24</strain>
    </source>
</reference>
<dbReference type="Pfam" id="PF18146">
    <property type="entry name" value="CinA_KH"/>
    <property type="match status" value="1"/>
</dbReference>
<dbReference type="AlphaFoldDB" id="A0A9D8KGV2"/>
<proteinExistence type="inferred from homology"/>
<dbReference type="SUPFAM" id="SSF53218">
    <property type="entry name" value="Molybdenum cofactor biosynthesis proteins"/>
    <property type="match status" value="1"/>
</dbReference>
<evidence type="ECO:0000256" key="2">
    <source>
        <dbReference type="SAM" id="Coils"/>
    </source>
</evidence>
<dbReference type="PANTHER" id="PTHR13939:SF0">
    <property type="entry name" value="NMN AMIDOHYDROLASE-LIKE PROTEIN YFAY"/>
    <property type="match status" value="1"/>
</dbReference>
<protein>
    <recommendedName>
        <fullName evidence="1">CinA-like protein</fullName>
    </recommendedName>
</protein>
<name>A0A9D8KGV2_9DELT</name>
<dbReference type="Proteomes" id="UP000809273">
    <property type="component" value="Unassembled WGS sequence"/>
</dbReference>
<dbReference type="Pfam" id="PF00994">
    <property type="entry name" value="MoCF_biosynth"/>
    <property type="match status" value="1"/>
</dbReference>
<dbReference type="NCBIfam" id="NF001813">
    <property type="entry name" value="PRK00549.1"/>
    <property type="match status" value="1"/>
</dbReference>
<dbReference type="InterPro" id="IPR008136">
    <property type="entry name" value="CinA_C"/>
</dbReference>
<keyword evidence="2" id="KW-0175">Coiled coil</keyword>
<dbReference type="InterPro" id="IPR008135">
    <property type="entry name" value="Competence-induced_CinA"/>
</dbReference>
<feature type="domain" description="MoaB/Mog" evidence="3">
    <location>
        <begin position="4"/>
        <end position="171"/>
    </location>
</feature>
<dbReference type="Pfam" id="PF02464">
    <property type="entry name" value="CinA"/>
    <property type="match status" value="1"/>
</dbReference>
<evidence type="ECO:0000313" key="4">
    <source>
        <dbReference type="EMBL" id="MBN1573566.1"/>
    </source>
</evidence>
<dbReference type="InterPro" id="IPR036653">
    <property type="entry name" value="CinA-like_C"/>
</dbReference>
<gene>
    <name evidence="4" type="ORF">JW984_10260</name>
</gene>
<dbReference type="SMART" id="SM00852">
    <property type="entry name" value="MoCF_biosynth"/>
    <property type="match status" value="1"/>
</dbReference>
<evidence type="ECO:0000259" key="3">
    <source>
        <dbReference type="SMART" id="SM00852"/>
    </source>
</evidence>
<feature type="coiled-coil region" evidence="2">
    <location>
        <begin position="223"/>
        <end position="250"/>
    </location>
</feature>
<sequence>MRGEIITIGNELLSGHVTDTNATFIADRLFQFGIETIQITTVGDDEVRIVESLKTAVSRADVVVVTGGLGPTPDDITSKAVAKGMGLRLVLFPEALDQIEAKYEKRGIKLGPGAERQALMPAGSEMITNPVGTAPGYHILQDEKHVFVLPGVPEEMTVMMDQGVLTIIAERLRRGSFVAKKVLKVFGLTESQVYERVKDIPYDRDRIKVGFLPIFPENHVTITARSKESMERAEELVEGIEKKMRVELGERVFGEDDETLDMVVSGMLITGGLTLAVSESCTGGLLSKRLTEVPGSSAYFKSGIVSYSNEAKSYLIGVDPVLISTKGAVSSDVAEAMALGVKRSAKTDIGISITGIAGPSGGTEEKPVGTVFIGLAYDDDRGAKRKRSEIVVSKGYKFIGDRGRIRLISSEMALEWLRRCLLGKKVSEVGERWSR</sequence>
<dbReference type="EMBL" id="JAFGIX010000052">
    <property type="protein sequence ID" value="MBN1573566.1"/>
    <property type="molecule type" value="Genomic_DNA"/>
</dbReference>
<dbReference type="NCBIfam" id="TIGR00177">
    <property type="entry name" value="molyb_syn"/>
    <property type="match status" value="1"/>
</dbReference>
<dbReference type="NCBIfam" id="TIGR00199">
    <property type="entry name" value="PncC_domain"/>
    <property type="match status" value="1"/>
</dbReference>
<dbReference type="InterPro" id="IPR001453">
    <property type="entry name" value="MoaB/Mog_dom"/>
</dbReference>
<dbReference type="SUPFAM" id="SSF142433">
    <property type="entry name" value="CinA-like"/>
    <property type="match status" value="1"/>
</dbReference>
<comment type="caution">
    <text evidence="4">The sequence shown here is derived from an EMBL/GenBank/DDBJ whole genome shotgun (WGS) entry which is preliminary data.</text>
</comment>
<comment type="similarity">
    <text evidence="1">Belongs to the CinA family.</text>
</comment>
<dbReference type="PIRSF" id="PIRSF006728">
    <property type="entry name" value="CinA"/>
    <property type="match status" value="1"/>
</dbReference>
<dbReference type="NCBIfam" id="TIGR00200">
    <property type="entry name" value="cinA_nterm"/>
    <property type="match status" value="1"/>
</dbReference>
<dbReference type="HAMAP" id="MF_00226_B">
    <property type="entry name" value="CinA_B"/>
    <property type="match status" value="1"/>
</dbReference>
<dbReference type="CDD" id="cd00885">
    <property type="entry name" value="cinA"/>
    <property type="match status" value="1"/>
</dbReference>
<dbReference type="Gene3D" id="3.40.980.10">
    <property type="entry name" value="MoaB/Mog-like domain"/>
    <property type="match status" value="1"/>
</dbReference>
<dbReference type="InterPro" id="IPR050101">
    <property type="entry name" value="CinA"/>
</dbReference>
<evidence type="ECO:0000256" key="1">
    <source>
        <dbReference type="HAMAP-Rule" id="MF_00226"/>
    </source>
</evidence>